<sequence>MRGKLLNPHTFTVEQAESETDSDRSLGLSSAEARRRLETYGKNTLEAGEDVSALKILFENVNNIIVYLLIAAASVAFAMGDTVEGFSVIVAILIAVISGFASEYKAQKSVESLQNMVKTFSKVKRDGKIVEVPSEELVVGDILFLEEGDSVAADARLAESNSLATIESALTGESEAVNKDASFKGEEYIPLGDRSNMVYTGTAVTRGNAYAIVTGTAMDTEIGNISKLLSESGDNTTPLEEQLNRLGKTLILLAGVVALIVTVLGILSGEEIYSMIKIGIILAIAAVPEALPAVSTITLAIGMRTMASHNALVKSLPAVETLGSTTVICTDKTGTLTENQMTVQKIYISGGADYDVEGSGYEPKGRILKDEDLVNLEKDAELEKLIVAGVLSSNASLVEEESQYRVLGDPTEGGIVVLGKKVDVDRERLESSGYSRVVEVPFDSKAKYMATLYRTLTGEKKLYIKGAPDVLTEMARNSPKELERLEKANDSFTEQGMRVLGIGAVENYSGEESESSVKRALAGGIDILGFIGILDPPREDVKQAIDEAQSAGIRVIMITGDHPKTASIIAGHIGMKNTEVVITGREMDEMSDEELAEKIKSTSIFARVSPENKLQIVRALNIAKEVTAMTGDGVNDAPALNGADIGISMGIRGTQVAKDASDMILTDDRFSTIVDAVREGRTIFDNIEKFVYYLFTCNIVEILAVFLTIVIGMPMPVLALQILWMNLVVDVLPAMSLSWEAGEKDIMKRSPRNPEEAIVTRKFLIKVLWNGALIALGSLAVFGYALYAGYDIETSRTMCFSAMAFGQLFHVLNARKKNPLGIGKDFLKNKRLVLAIASSLALQVLAVYLPFFNRVMDTKPLSFYSWWIVALGSILPTLIIQLSKHRENANKTVG</sequence>
<proteinExistence type="inferred from homology"/>
<keyword evidence="6" id="KW-0067">ATP-binding</keyword>
<dbReference type="Proteomes" id="UP000180254">
    <property type="component" value="Unassembled WGS sequence"/>
</dbReference>
<keyword evidence="9 10" id="KW-0472">Membrane</keyword>
<dbReference type="SFLD" id="SFLDS00003">
    <property type="entry name" value="Haloacid_Dehalogenase"/>
    <property type="match status" value="1"/>
</dbReference>
<dbReference type="InterPro" id="IPR023214">
    <property type="entry name" value="HAD_sf"/>
</dbReference>
<dbReference type="RefSeq" id="WP_071063924.1">
    <property type="nucleotide sequence ID" value="NZ_MKIE01000008.1"/>
</dbReference>
<keyword evidence="7" id="KW-1278">Translocase</keyword>
<protein>
    <submittedName>
        <fullName evidence="12">Calcium-transporting ATPase</fullName>
        <ecNumber evidence="12">3.6.3.8</ecNumber>
    </submittedName>
</protein>
<dbReference type="NCBIfam" id="TIGR01494">
    <property type="entry name" value="ATPase_P-type"/>
    <property type="match status" value="2"/>
</dbReference>
<dbReference type="FunFam" id="3.40.50.1000:FF:000028">
    <property type="entry name" value="Calcium-transporting P-type ATPase, putative"/>
    <property type="match status" value="1"/>
</dbReference>
<feature type="transmembrane region" description="Helical" evidence="10">
    <location>
        <begin position="690"/>
        <end position="712"/>
    </location>
</feature>
<dbReference type="Pfam" id="PF00689">
    <property type="entry name" value="Cation_ATPase_C"/>
    <property type="match status" value="1"/>
</dbReference>
<dbReference type="GO" id="GO:0005524">
    <property type="term" value="F:ATP binding"/>
    <property type="evidence" value="ECO:0007669"/>
    <property type="project" value="UniProtKB-KW"/>
</dbReference>
<evidence type="ECO:0000256" key="1">
    <source>
        <dbReference type="ARBA" id="ARBA00004651"/>
    </source>
</evidence>
<evidence type="ECO:0000256" key="8">
    <source>
        <dbReference type="ARBA" id="ARBA00022989"/>
    </source>
</evidence>
<evidence type="ECO:0000256" key="7">
    <source>
        <dbReference type="ARBA" id="ARBA00022967"/>
    </source>
</evidence>
<evidence type="ECO:0000256" key="10">
    <source>
        <dbReference type="SAM" id="Phobius"/>
    </source>
</evidence>
<keyword evidence="12" id="KW-0378">Hydrolase</keyword>
<dbReference type="PANTHER" id="PTHR43294">
    <property type="entry name" value="SODIUM/POTASSIUM-TRANSPORTING ATPASE SUBUNIT ALPHA"/>
    <property type="match status" value="1"/>
</dbReference>
<feature type="transmembrane region" description="Helical" evidence="10">
    <location>
        <begin position="863"/>
        <end position="882"/>
    </location>
</feature>
<feature type="transmembrane region" description="Helical" evidence="10">
    <location>
        <begin position="86"/>
        <end position="104"/>
    </location>
</feature>
<dbReference type="SUPFAM" id="SSF81665">
    <property type="entry name" value="Calcium ATPase, transmembrane domain M"/>
    <property type="match status" value="1"/>
</dbReference>
<feature type="transmembrane region" description="Helical" evidence="10">
    <location>
        <begin position="794"/>
        <end position="812"/>
    </location>
</feature>
<evidence type="ECO:0000256" key="2">
    <source>
        <dbReference type="ARBA" id="ARBA00005675"/>
    </source>
</evidence>
<evidence type="ECO:0000256" key="6">
    <source>
        <dbReference type="ARBA" id="ARBA00022840"/>
    </source>
</evidence>
<dbReference type="SFLD" id="SFLDF00027">
    <property type="entry name" value="p-type_atpase"/>
    <property type="match status" value="1"/>
</dbReference>
<keyword evidence="4 10" id="KW-0812">Transmembrane</keyword>
<dbReference type="STRING" id="39480.EUAN_18700"/>
<dbReference type="InterPro" id="IPR044492">
    <property type="entry name" value="P_typ_ATPase_HD_dom"/>
</dbReference>
<accession>A0A1S1V4U3</accession>
<feature type="domain" description="Cation-transporting P-type ATPase N-terminal" evidence="11">
    <location>
        <begin position="7"/>
        <end position="81"/>
    </location>
</feature>
<feature type="transmembrane region" description="Helical" evidence="10">
    <location>
        <begin position="64"/>
        <end position="80"/>
    </location>
</feature>
<feature type="transmembrane region" description="Helical" evidence="10">
    <location>
        <begin position="763"/>
        <end position="788"/>
    </location>
</feature>
<dbReference type="EMBL" id="MKIE01000008">
    <property type="protein sequence ID" value="OHW61691.1"/>
    <property type="molecule type" value="Genomic_DNA"/>
</dbReference>
<dbReference type="Pfam" id="PF13246">
    <property type="entry name" value="Cation_ATPase"/>
    <property type="match status" value="1"/>
</dbReference>
<evidence type="ECO:0000313" key="12">
    <source>
        <dbReference type="EMBL" id="OHW61691.1"/>
    </source>
</evidence>
<dbReference type="PROSITE" id="PS00154">
    <property type="entry name" value="ATPASE_E1_E2"/>
    <property type="match status" value="1"/>
</dbReference>
<dbReference type="GO" id="GO:0005886">
    <property type="term" value="C:plasma membrane"/>
    <property type="evidence" value="ECO:0007669"/>
    <property type="project" value="UniProtKB-SubCell"/>
</dbReference>
<evidence type="ECO:0000256" key="9">
    <source>
        <dbReference type="ARBA" id="ARBA00023136"/>
    </source>
</evidence>
<reference evidence="12 13" key="1">
    <citation type="submission" date="2016-09" db="EMBL/GenBank/DDBJ databases">
        <title>Genome sequence of Eubacterium angustum.</title>
        <authorList>
            <person name="Poehlein A."/>
            <person name="Daniel R."/>
        </authorList>
    </citation>
    <scope>NUCLEOTIDE SEQUENCE [LARGE SCALE GENOMIC DNA]</scope>
    <source>
        <strain evidence="12 13">DSM 1989</strain>
    </source>
</reference>
<comment type="caution">
    <text evidence="12">The sequence shown here is derived from an EMBL/GenBank/DDBJ whole genome shotgun (WGS) entry which is preliminary data.</text>
</comment>
<dbReference type="InterPro" id="IPR004014">
    <property type="entry name" value="ATPase_P-typ_cation-transptr_N"/>
</dbReference>
<dbReference type="SUPFAM" id="SSF56784">
    <property type="entry name" value="HAD-like"/>
    <property type="match status" value="1"/>
</dbReference>
<dbReference type="SUPFAM" id="SSF81653">
    <property type="entry name" value="Calcium ATPase, transduction domain A"/>
    <property type="match status" value="1"/>
</dbReference>
<feature type="transmembrane region" description="Helical" evidence="10">
    <location>
        <begin position="832"/>
        <end position="851"/>
    </location>
</feature>
<evidence type="ECO:0000313" key="13">
    <source>
        <dbReference type="Proteomes" id="UP000180254"/>
    </source>
</evidence>
<dbReference type="InterPro" id="IPR008250">
    <property type="entry name" value="ATPase_P-typ_transduc_dom_A_sf"/>
</dbReference>
<dbReference type="SUPFAM" id="SSF81660">
    <property type="entry name" value="Metal cation-transporting ATPase, ATP-binding domain N"/>
    <property type="match status" value="1"/>
</dbReference>
<dbReference type="Gene3D" id="1.20.1110.10">
    <property type="entry name" value="Calcium-transporting ATPase, transmembrane domain"/>
    <property type="match status" value="1"/>
</dbReference>
<dbReference type="Pfam" id="PF00122">
    <property type="entry name" value="E1-E2_ATPase"/>
    <property type="match status" value="1"/>
</dbReference>
<feature type="transmembrane region" description="Helical" evidence="10">
    <location>
        <begin position="250"/>
        <end position="269"/>
    </location>
</feature>
<organism evidence="12 13">
    <name type="scientific">Andreesenia angusta</name>
    <dbReference type="NCBI Taxonomy" id="39480"/>
    <lineage>
        <taxon>Bacteria</taxon>
        <taxon>Bacillati</taxon>
        <taxon>Bacillota</taxon>
        <taxon>Tissierellia</taxon>
        <taxon>Tissierellales</taxon>
        <taxon>Gottschalkiaceae</taxon>
        <taxon>Andreesenia</taxon>
    </lineage>
</organism>
<evidence type="ECO:0000256" key="3">
    <source>
        <dbReference type="ARBA" id="ARBA00022475"/>
    </source>
</evidence>
<dbReference type="InterPro" id="IPR023299">
    <property type="entry name" value="ATPase_P-typ_cyto_dom_N"/>
</dbReference>
<keyword evidence="3" id="KW-1003">Cell membrane</keyword>
<dbReference type="SFLD" id="SFLDG00002">
    <property type="entry name" value="C1.7:_P-type_atpase_like"/>
    <property type="match status" value="1"/>
</dbReference>
<evidence type="ECO:0000259" key="11">
    <source>
        <dbReference type="SMART" id="SM00831"/>
    </source>
</evidence>
<keyword evidence="5" id="KW-0547">Nucleotide-binding</keyword>
<keyword evidence="13" id="KW-1185">Reference proteome</keyword>
<dbReference type="EC" id="3.6.3.8" evidence="12"/>
<dbReference type="OrthoDB" id="9760364at2"/>
<dbReference type="PRINTS" id="PR00120">
    <property type="entry name" value="HATPASE"/>
</dbReference>
<gene>
    <name evidence="12" type="primary">yloB</name>
    <name evidence="12" type="ORF">EUAN_18700</name>
</gene>
<dbReference type="InterPro" id="IPR059000">
    <property type="entry name" value="ATPase_P-type_domA"/>
</dbReference>
<dbReference type="PANTHER" id="PTHR43294:SF21">
    <property type="entry name" value="CATION TRANSPORTING ATPASE"/>
    <property type="match status" value="1"/>
</dbReference>
<dbReference type="InterPro" id="IPR023298">
    <property type="entry name" value="ATPase_P-typ_TM_dom_sf"/>
</dbReference>
<dbReference type="PRINTS" id="PR00119">
    <property type="entry name" value="CATATPASE"/>
</dbReference>
<evidence type="ECO:0000256" key="4">
    <source>
        <dbReference type="ARBA" id="ARBA00022692"/>
    </source>
</evidence>
<dbReference type="Pfam" id="PF00690">
    <property type="entry name" value="Cation_ATPase_N"/>
    <property type="match status" value="1"/>
</dbReference>
<dbReference type="InterPro" id="IPR001757">
    <property type="entry name" value="P_typ_ATPase"/>
</dbReference>
<feature type="transmembrane region" description="Helical" evidence="10">
    <location>
        <begin position="718"/>
        <end position="742"/>
    </location>
</feature>
<dbReference type="InterPro" id="IPR036412">
    <property type="entry name" value="HAD-like_sf"/>
</dbReference>
<dbReference type="InterPro" id="IPR050510">
    <property type="entry name" value="Cation_transp_ATPase_P-type"/>
</dbReference>
<comment type="subcellular location">
    <subcellularLocation>
        <location evidence="1">Cell membrane</location>
        <topology evidence="1">Multi-pass membrane protein</topology>
    </subcellularLocation>
</comment>
<name>A0A1S1V4U3_9FIRM</name>
<keyword evidence="8 10" id="KW-1133">Transmembrane helix</keyword>
<dbReference type="Gene3D" id="2.70.150.10">
    <property type="entry name" value="Calcium-transporting ATPase, cytoplasmic transduction domain A"/>
    <property type="match status" value="1"/>
</dbReference>
<dbReference type="SMART" id="SM00831">
    <property type="entry name" value="Cation_ATPase_N"/>
    <property type="match status" value="1"/>
</dbReference>
<dbReference type="AlphaFoldDB" id="A0A1S1V4U3"/>
<comment type="similarity">
    <text evidence="2">Belongs to the cation transport ATPase (P-type) (TC 3.A.3) family. Type IIA subfamily.</text>
</comment>
<dbReference type="InterPro" id="IPR006068">
    <property type="entry name" value="ATPase_P-typ_cation-transptr_C"/>
</dbReference>
<dbReference type="GO" id="GO:0016887">
    <property type="term" value="F:ATP hydrolysis activity"/>
    <property type="evidence" value="ECO:0007669"/>
    <property type="project" value="InterPro"/>
</dbReference>
<dbReference type="Gene3D" id="3.40.1110.10">
    <property type="entry name" value="Calcium-transporting ATPase, cytoplasmic domain N"/>
    <property type="match status" value="1"/>
</dbReference>
<dbReference type="GO" id="GO:1902600">
    <property type="term" value="P:proton transmembrane transport"/>
    <property type="evidence" value="ECO:0007669"/>
    <property type="project" value="TreeGrafter"/>
</dbReference>
<evidence type="ECO:0000256" key="5">
    <source>
        <dbReference type="ARBA" id="ARBA00022741"/>
    </source>
</evidence>
<dbReference type="InterPro" id="IPR018303">
    <property type="entry name" value="ATPase_P-typ_P_site"/>
</dbReference>
<dbReference type="Gene3D" id="3.40.50.1000">
    <property type="entry name" value="HAD superfamily/HAD-like"/>
    <property type="match status" value="1"/>
</dbReference>
<dbReference type="GO" id="GO:0019829">
    <property type="term" value="F:ATPase-coupled monoatomic cation transmembrane transporter activity"/>
    <property type="evidence" value="ECO:0007669"/>
    <property type="project" value="TreeGrafter"/>
</dbReference>
<feature type="transmembrane region" description="Helical" evidence="10">
    <location>
        <begin position="275"/>
        <end position="301"/>
    </location>
</feature>